<dbReference type="InterPro" id="IPR022880">
    <property type="entry name" value="DNApol_IV"/>
</dbReference>
<keyword evidence="17" id="KW-1185">Reference proteome</keyword>
<keyword evidence="5 13" id="KW-0235">DNA replication</keyword>
<dbReference type="CDD" id="cd03586">
    <property type="entry name" value="PolY_Pol_IV_kappa"/>
    <property type="match status" value="1"/>
</dbReference>
<evidence type="ECO:0000313" key="17">
    <source>
        <dbReference type="Proteomes" id="UP000187085"/>
    </source>
</evidence>
<dbReference type="GO" id="GO:0003887">
    <property type="term" value="F:DNA-directed DNA polymerase activity"/>
    <property type="evidence" value="ECO:0007669"/>
    <property type="project" value="UniProtKB-UniRule"/>
</dbReference>
<comment type="caution">
    <text evidence="16">The sequence shown here is derived from an EMBL/GenBank/DDBJ whole genome shotgun (WGS) entry which is preliminary data.</text>
</comment>
<dbReference type="Gene3D" id="3.40.1170.60">
    <property type="match status" value="1"/>
</dbReference>
<evidence type="ECO:0000256" key="11">
    <source>
        <dbReference type="ARBA" id="ARBA00025589"/>
    </source>
</evidence>
<evidence type="ECO:0000256" key="2">
    <source>
        <dbReference type="ARBA" id="ARBA00022457"/>
    </source>
</evidence>
<dbReference type="Pfam" id="PF11799">
    <property type="entry name" value="IMS_C"/>
    <property type="match status" value="1"/>
</dbReference>
<reference evidence="16 17" key="1">
    <citation type="submission" date="2016-12" db="EMBL/GenBank/DDBJ databases">
        <title>Draft genome of Tersicoccus phoenicis 1P05MA.</title>
        <authorList>
            <person name="Nakajima Y."/>
            <person name="Yoshizawa S."/>
            <person name="Nakamura K."/>
            <person name="Ogura Y."/>
            <person name="Hayashi T."/>
            <person name="Kogure K."/>
        </authorList>
    </citation>
    <scope>NUCLEOTIDE SEQUENCE [LARGE SCALE GENOMIC DNA]</scope>
    <source>
        <strain evidence="16 17">1p05MA</strain>
    </source>
</reference>
<evidence type="ECO:0000256" key="13">
    <source>
        <dbReference type="HAMAP-Rule" id="MF_01113"/>
    </source>
</evidence>
<dbReference type="GO" id="GO:0006281">
    <property type="term" value="P:DNA repair"/>
    <property type="evidence" value="ECO:0007669"/>
    <property type="project" value="UniProtKB-UniRule"/>
</dbReference>
<dbReference type="GO" id="GO:0006261">
    <property type="term" value="P:DNA-templated DNA replication"/>
    <property type="evidence" value="ECO:0007669"/>
    <property type="project" value="UniProtKB-UniRule"/>
</dbReference>
<dbReference type="SUPFAM" id="SSF100879">
    <property type="entry name" value="Lesion bypass DNA polymerase (Y-family), little finger domain"/>
    <property type="match status" value="1"/>
</dbReference>
<keyword evidence="4 13" id="KW-0548">Nucleotidyltransferase</keyword>
<dbReference type="GO" id="GO:0042276">
    <property type="term" value="P:error-prone translesion synthesis"/>
    <property type="evidence" value="ECO:0007669"/>
    <property type="project" value="TreeGrafter"/>
</dbReference>
<evidence type="ECO:0000256" key="14">
    <source>
        <dbReference type="SAM" id="MobiDB-lite"/>
    </source>
</evidence>
<dbReference type="Pfam" id="PF00817">
    <property type="entry name" value="IMS"/>
    <property type="match status" value="1"/>
</dbReference>
<dbReference type="Gene3D" id="3.30.1490.100">
    <property type="entry name" value="DNA polymerase, Y-family, little finger domain"/>
    <property type="match status" value="1"/>
</dbReference>
<evidence type="ECO:0000259" key="15">
    <source>
        <dbReference type="PROSITE" id="PS50173"/>
    </source>
</evidence>
<evidence type="ECO:0000313" key="16">
    <source>
        <dbReference type="EMBL" id="OMH24288.1"/>
    </source>
</evidence>
<keyword evidence="6 13" id="KW-0479">Metal-binding</keyword>
<sequence>MHVDMDAFYVSVEELDDPSLRGREVLVAHHSPRSVVLSASYEARAYGVRSAMPVGAALRLCPQVRIVEPSMEKYRRMSTAVMGVFTQMTDLVEQVSVDEAFLDVGGAVRRLGEPLQIGRLLRERIRRELGLPATVGIAGSKFVAKIASTRAKPDGLLVIPAEHTVAFLHSLPVTALWGVGEKTRRVLARAGISTVAQLAATPVGTMRRMLGATGEHVHRLAWGIDPRPVTPVRIEKSIGAEETFAEDVADDVRLEAELLRLAHRTAARLRGAGLRSRTVSLKLRYADFTTLTRSHSMAEGVDSAARLHAVAVALLRALGPRPMAVRLIGLRTESLTGETGAAEQLSIDRRENNWRRAERTLDDVHRRFGAAAVGPARLMGGQARPPASGDGAPNGLGG</sequence>
<proteinExistence type="inferred from homology"/>
<dbReference type="HAMAP" id="MF_01113">
    <property type="entry name" value="DNApol_IV"/>
    <property type="match status" value="1"/>
</dbReference>
<evidence type="ECO:0000256" key="6">
    <source>
        <dbReference type="ARBA" id="ARBA00022723"/>
    </source>
</evidence>
<dbReference type="PANTHER" id="PTHR11076:SF33">
    <property type="entry name" value="DNA POLYMERASE KAPPA"/>
    <property type="match status" value="1"/>
</dbReference>
<feature type="binding site" evidence="13">
    <location>
        <position position="4"/>
    </location>
    <ligand>
        <name>Mg(2+)</name>
        <dbReference type="ChEBI" id="CHEBI:18420"/>
    </ligand>
</feature>
<dbReference type="SUPFAM" id="SSF56672">
    <property type="entry name" value="DNA/RNA polymerases"/>
    <property type="match status" value="1"/>
</dbReference>
<dbReference type="Gene3D" id="1.10.150.20">
    <property type="entry name" value="5' to 3' exonuclease, C-terminal subdomain"/>
    <property type="match status" value="1"/>
</dbReference>
<dbReference type="InterPro" id="IPR043128">
    <property type="entry name" value="Rev_trsase/Diguanyl_cyclase"/>
</dbReference>
<feature type="site" description="Substrate discrimination" evidence="13">
    <location>
        <position position="9"/>
    </location>
</feature>
<dbReference type="PROSITE" id="PS50173">
    <property type="entry name" value="UMUC"/>
    <property type="match status" value="1"/>
</dbReference>
<evidence type="ECO:0000256" key="5">
    <source>
        <dbReference type="ARBA" id="ARBA00022705"/>
    </source>
</evidence>
<dbReference type="NCBIfam" id="NF002677">
    <property type="entry name" value="PRK02406.1"/>
    <property type="match status" value="1"/>
</dbReference>
<dbReference type="InterPro" id="IPR001126">
    <property type="entry name" value="UmuC"/>
</dbReference>
<dbReference type="GO" id="GO:0009432">
    <property type="term" value="P:SOS response"/>
    <property type="evidence" value="ECO:0007669"/>
    <property type="project" value="TreeGrafter"/>
</dbReference>
<dbReference type="InterPro" id="IPR043502">
    <property type="entry name" value="DNA/RNA_pol_sf"/>
</dbReference>
<dbReference type="InterPro" id="IPR050116">
    <property type="entry name" value="DNA_polymerase-Y"/>
</dbReference>
<evidence type="ECO:0000256" key="1">
    <source>
        <dbReference type="ARBA" id="ARBA00010945"/>
    </source>
</evidence>
<protein>
    <recommendedName>
        <fullName evidence="13">DNA polymerase IV</fullName>
        <shortName evidence="13">Pol IV</shortName>
        <ecNumber evidence="13">2.7.7.7</ecNumber>
    </recommendedName>
</protein>
<dbReference type="EMBL" id="MRDE01000063">
    <property type="protein sequence ID" value="OMH24288.1"/>
    <property type="molecule type" value="Genomic_DNA"/>
</dbReference>
<dbReference type="GO" id="GO:0005829">
    <property type="term" value="C:cytosol"/>
    <property type="evidence" value="ECO:0007669"/>
    <property type="project" value="TreeGrafter"/>
</dbReference>
<dbReference type="AlphaFoldDB" id="A0A1R1L9T9"/>
<keyword evidence="10 13" id="KW-0234">DNA repair</keyword>
<dbReference type="STRING" id="554083.BKD30_08965"/>
<dbReference type="Proteomes" id="UP000187085">
    <property type="component" value="Unassembled WGS sequence"/>
</dbReference>
<evidence type="ECO:0000256" key="9">
    <source>
        <dbReference type="ARBA" id="ARBA00022932"/>
    </source>
</evidence>
<evidence type="ECO:0000256" key="12">
    <source>
        <dbReference type="ARBA" id="ARBA00049244"/>
    </source>
</evidence>
<dbReference type="GO" id="GO:0000287">
    <property type="term" value="F:magnesium ion binding"/>
    <property type="evidence" value="ECO:0007669"/>
    <property type="project" value="UniProtKB-UniRule"/>
</dbReference>
<keyword evidence="3 13" id="KW-0808">Transferase</keyword>
<keyword evidence="2 13" id="KW-0515">Mutator protein</keyword>
<keyword evidence="9 13" id="KW-0239">DNA-directed DNA polymerase</keyword>
<evidence type="ECO:0000256" key="4">
    <source>
        <dbReference type="ARBA" id="ARBA00022695"/>
    </source>
</evidence>
<feature type="active site" evidence="13">
    <location>
        <position position="99"/>
    </location>
</feature>
<dbReference type="Gene3D" id="3.30.70.270">
    <property type="match status" value="1"/>
</dbReference>
<dbReference type="InterPro" id="IPR017961">
    <property type="entry name" value="DNA_pol_Y-fam_little_finger"/>
</dbReference>
<dbReference type="InterPro" id="IPR036775">
    <property type="entry name" value="DNA_pol_Y-fam_lit_finger_sf"/>
</dbReference>
<organism evidence="16 17">
    <name type="scientific">Tersicoccus phoenicis</name>
    <dbReference type="NCBI Taxonomy" id="554083"/>
    <lineage>
        <taxon>Bacteria</taxon>
        <taxon>Bacillati</taxon>
        <taxon>Actinomycetota</taxon>
        <taxon>Actinomycetes</taxon>
        <taxon>Micrococcales</taxon>
        <taxon>Micrococcaceae</taxon>
        <taxon>Tersicoccus</taxon>
    </lineage>
</organism>
<comment type="subunit">
    <text evidence="13">Monomer.</text>
</comment>
<feature type="region of interest" description="Disordered" evidence="14">
    <location>
        <begin position="378"/>
        <end position="398"/>
    </location>
</feature>
<dbReference type="FunFam" id="3.30.1490.100:FF:000004">
    <property type="entry name" value="DNA polymerase IV"/>
    <property type="match status" value="1"/>
</dbReference>
<keyword evidence="8 13" id="KW-0460">Magnesium</keyword>
<keyword evidence="7 13" id="KW-0227">DNA damage</keyword>
<evidence type="ECO:0000256" key="3">
    <source>
        <dbReference type="ARBA" id="ARBA00022679"/>
    </source>
</evidence>
<dbReference type="GO" id="GO:0003684">
    <property type="term" value="F:damaged DNA binding"/>
    <property type="evidence" value="ECO:0007669"/>
    <property type="project" value="InterPro"/>
</dbReference>
<keyword evidence="13" id="KW-0963">Cytoplasm</keyword>
<comment type="catalytic activity">
    <reaction evidence="12 13">
        <text>DNA(n) + a 2'-deoxyribonucleoside 5'-triphosphate = DNA(n+1) + diphosphate</text>
        <dbReference type="Rhea" id="RHEA:22508"/>
        <dbReference type="Rhea" id="RHEA-COMP:17339"/>
        <dbReference type="Rhea" id="RHEA-COMP:17340"/>
        <dbReference type="ChEBI" id="CHEBI:33019"/>
        <dbReference type="ChEBI" id="CHEBI:61560"/>
        <dbReference type="ChEBI" id="CHEBI:173112"/>
        <dbReference type="EC" id="2.7.7.7"/>
    </reaction>
</comment>
<dbReference type="EC" id="2.7.7.7" evidence="13"/>
<evidence type="ECO:0000256" key="8">
    <source>
        <dbReference type="ARBA" id="ARBA00022842"/>
    </source>
</evidence>
<comment type="similarity">
    <text evidence="1 13">Belongs to the DNA polymerase type-Y family.</text>
</comment>
<dbReference type="PANTHER" id="PTHR11076">
    <property type="entry name" value="DNA REPAIR POLYMERASE UMUC / TRANSFERASE FAMILY MEMBER"/>
    <property type="match status" value="1"/>
</dbReference>
<dbReference type="NCBIfam" id="NF003015">
    <property type="entry name" value="PRK03858.1"/>
    <property type="match status" value="1"/>
</dbReference>
<evidence type="ECO:0000256" key="10">
    <source>
        <dbReference type="ARBA" id="ARBA00023204"/>
    </source>
</evidence>
<comment type="subcellular location">
    <subcellularLocation>
        <location evidence="13">Cytoplasm</location>
    </subcellularLocation>
</comment>
<gene>
    <name evidence="13" type="primary">dinB</name>
    <name evidence="16" type="ORF">BKD30_08965</name>
</gene>
<feature type="binding site" evidence="13">
    <location>
        <position position="98"/>
    </location>
    <ligand>
        <name>Mg(2+)</name>
        <dbReference type="ChEBI" id="CHEBI:18420"/>
    </ligand>
</feature>
<accession>A0A1R1L9T9</accession>
<comment type="cofactor">
    <cofactor evidence="13">
        <name>Mg(2+)</name>
        <dbReference type="ChEBI" id="CHEBI:18420"/>
    </cofactor>
    <text evidence="13">Binds 2 magnesium ions per subunit.</text>
</comment>
<keyword evidence="13" id="KW-0238">DNA-binding</keyword>
<evidence type="ECO:0000256" key="7">
    <source>
        <dbReference type="ARBA" id="ARBA00022763"/>
    </source>
</evidence>
<comment type="function">
    <text evidence="11 13">Poorly processive, error-prone DNA polymerase involved in untargeted mutagenesis. Copies undamaged DNA at stalled replication forks, which arise in vivo from mismatched or misaligned primer ends. These misaligned primers can be extended by PolIV. Exhibits no 3'-5' exonuclease (proofreading) activity. May be involved in translesional synthesis, in conjunction with the beta clamp from PolIII.</text>
</comment>
<feature type="domain" description="UmuC" evidence="15">
    <location>
        <begin position="1"/>
        <end position="180"/>
    </location>
</feature>
<name>A0A1R1L9T9_9MICC</name>